<organism evidence="8 9">
    <name type="scientific">Reichenbachiella ulvae</name>
    <dbReference type="NCBI Taxonomy" id="2980104"/>
    <lineage>
        <taxon>Bacteria</taxon>
        <taxon>Pseudomonadati</taxon>
        <taxon>Bacteroidota</taxon>
        <taxon>Cytophagia</taxon>
        <taxon>Cytophagales</taxon>
        <taxon>Reichenbachiellaceae</taxon>
        <taxon>Reichenbachiella</taxon>
    </lineage>
</organism>
<accession>A0ABT3CP53</accession>
<dbReference type="RefSeq" id="WP_264136187.1">
    <property type="nucleotide sequence ID" value="NZ_JAOYOD010000001.1"/>
</dbReference>
<evidence type="ECO:0000259" key="7">
    <source>
        <dbReference type="Pfam" id="PF14322"/>
    </source>
</evidence>
<evidence type="ECO:0000259" key="6">
    <source>
        <dbReference type="Pfam" id="PF07980"/>
    </source>
</evidence>
<dbReference type="PROSITE" id="PS51257">
    <property type="entry name" value="PROKAR_LIPOPROTEIN"/>
    <property type="match status" value="1"/>
</dbReference>
<evidence type="ECO:0000256" key="2">
    <source>
        <dbReference type="ARBA" id="ARBA00006275"/>
    </source>
</evidence>
<proteinExistence type="inferred from homology"/>
<evidence type="ECO:0000256" key="1">
    <source>
        <dbReference type="ARBA" id="ARBA00004442"/>
    </source>
</evidence>
<dbReference type="Pfam" id="PF07980">
    <property type="entry name" value="SusD_RagB"/>
    <property type="match status" value="1"/>
</dbReference>
<dbReference type="EMBL" id="JAOYOD010000001">
    <property type="protein sequence ID" value="MCV9385397.1"/>
    <property type="molecule type" value="Genomic_DNA"/>
</dbReference>
<dbReference type="SUPFAM" id="SSF48452">
    <property type="entry name" value="TPR-like"/>
    <property type="match status" value="1"/>
</dbReference>
<dbReference type="InterPro" id="IPR012944">
    <property type="entry name" value="SusD_RagB_dom"/>
</dbReference>
<dbReference type="InterPro" id="IPR011990">
    <property type="entry name" value="TPR-like_helical_dom_sf"/>
</dbReference>
<evidence type="ECO:0000313" key="9">
    <source>
        <dbReference type="Proteomes" id="UP001300692"/>
    </source>
</evidence>
<dbReference type="Pfam" id="PF14322">
    <property type="entry name" value="SusD-like_3"/>
    <property type="match status" value="1"/>
</dbReference>
<keyword evidence="3" id="KW-0732">Signal</keyword>
<dbReference type="InterPro" id="IPR033985">
    <property type="entry name" value="SusD-like_N"/>
</dbReference>
<feature type="domain" description="SusD-like N-terminal" evidence="7">
    <location>
        <begin position="21"/>
        <end position="210"/>
    </location>
</feature>
<gene>
    <name evidence="8" type="ORF">N7U62_01920</name>
</gene>
<evidence type="ECO:0000256" key="3">
    <source>
        <dbReference type="ARBA" id="ARBA00022729"/>
    </source>
</evidence>
<dbReference type="Proteomes" id="UP001300692">
    <property type="component" value="Unassembled WGS sequence"/>
</dbReference>
<feature type="domain" description="RagB/SusD" evidence="6">
    <location>
        <begin position="256"/>
        <end position="544"/>
    </location>
</feature>
<dbReference type="Gene3D" id="1.25.40.390">
    <property type="match status" value="1"/>
</dbReference>
<keyword evidence="5" id="KW-0998">Cell outer membrane</keyword>
<name>A0ABT3CP53_9BACT</name>
<reference evidence="8 9" key="1">
    <citation type="submission" date="2022-10" db="EMBL/GenBank/DDBJ databases">
        <title>Comparative genomics and taxonomic characterization of three novel marine species of genus Reichenbachiella exhibiting antioxidant and polysaccharide degradation activities.</title>
        <authorList>
            <person name="Muhammad N."/>
            <person name="Lee Y.-J."/>
            <person name="Ko J."/>
            <person name="Kim S.-G."/>
        </authorList>
    </citation>
    <scope>NUCLEOTIDE SEQUENCE [LARGE SCALE GENOMIC DNA]</scope>
    <source>
        <strain evidence="8 9">ABR2-5</strain>
    </source>
</reference>
<comment type="subcellular location">
    <subcellularLocation>
        <location evidence="1">Cell outer membrane</location>
    </subcellularLocation>
</comment>
<comment type="caution">
    <text evidence="8">The sequence shown here is derived from an EMBL/GenBank/DDBJ whole genome shotgun (WGS) entry which is preliminary data.</text>
</comment>
<comment type="similarity">
    <text evidence="2">Belongs to the SusD family.</text>
</comment>
<evidence type="ECO:0000256" key="4">
    <source>
        <dbReference type="ARBA" id="ARBA00023136"/>
    </source>
</evidence>
<evidence type="ECO:0000313" key="8">
    <source>
        <dbReference type="EMBL" id="MCV9385397.1"/>
    </source>
</evidence>
<protein>
    <submittedName>
        <fullName evidence="8">RagB/SusD family nutrient uptake outer membrane protein</fullName>
    </submittedName>
</protein>
<sequence length="546" mass="60493">MKNYISIITLALIFLAGCDSFLEEENKSNVTAEEFYVTEEGFDALMNANYSALRELYGQDPWMFASGTDLYVEGRNQEPNGLSRYSELTPASEGVDFIYQNAFVSVQRANTALYYADLNSDFEGINQSIGEARFMRANAYFLLVQSYGGVPLITELIDEAIVEFDRASASEVYDLIIADLEAALTLVGNGAFDGRVNQRAVQDLLAKVHLTRAYEDFAASDDFAVAAQYADAVIGGQTLNLSFEELWTPGNEMNEEVIFSVQFDPSSISTAPLELGHQQQNFFGSYTGGSEVAGDAPYKSYNLCPTRFALDLFEQGDARWEGTFMTEVFERYYDYFDVEDHSSLNVVEFYEPSWFTTADSTAYVSAMTPEQRDALTYHKYGTHDPEGGDISANYSTIIVKKFDDPGSLFVTGGSTDRVSSRDFIVARLAEAYLVAAEAYLGAGNTATALDRINEVRSRAGVADFTSIDIDVILDERGRELMGEYKRWFDLKRSGKLVERAAAHNPLIETASFTGNGGNLKVLRPIPQSAMDLNQNQGFAQNPAYSN</sequence>
<evidence type="ECO:0000256" key="5">
    <source>
        <dbReference type="ARBA" id="ARBA00023237"/>
    </source>
</evidence>
<keyword evidence="9" id="KW-1185">Reference proteome</keyword>
<keyword evidence="4" id="KW-0472">Membrane</keyword>